<protein>
    <submittedName>
        <fullName evidence="4">Lamin Tail Domain</fullName>
    </submittedName>
</protein>
<dbReference type="InterPro" id="IPR013783">
    <property type="entry name" value="Ig-like_fold"/>
</dbReference>
<sequence>MKHKYSLIFITLLCAVLSGYGQVTENFDTSFGSGYGNYNYNDFEINNGLSELGNSRSGRAIRLRDSGTSNLEYVGSDGNGKDGGVGIISFWYRSWDAFPTAVYNVEVNINGGGYSNIGSQIATSSTSYSQWTHTLNNVSDNIKIRVIRESGERLIIDDFEITDFTPVGSIITVAQATGGTITPVTTNVPNNTNQSFTATPDACYTFANWVVDGVNAGNSNPYTFTNVTTDHTITANYTINTYNITASAGANGTITPNGTTNATCGTDQTYTFTPDSGYAVQDVLVDGVSVGAITSYNFTNVTAPHTISVTFEVYVGPCASESFMNVLDNGTYNTKNWTGDNGIDWTATDSRSDQDLAGNEAIMLRNGSLTNDTSFLGGCGVITFDYARIFSNNSTLQVFINGTQYGGDITISSTSSSTFSATINVPGSVDVELRNSGNRTLISNLSWTCYNGGANPELQLVDNTSTNQNCGFTIDFGSQANATNTDLTFNIENVGSADLDISSLSITGDYSIMSPAAPLTIAGGNSQTVTVRFTPSTTGVRTGILTINNNDIDEGVCVVNLEGEGFIPKPNIIVRGVTGSNPTITNGSTTPSSLNNTLFAQQTINSTQQTKSFRIGNEGGTAPLTISNITLTGDTADFFVTSSFTNPFAEDTFQDFTITFQPTTSSGLRQATVTITNSDSDRNPYTFLIQGTANCPAVSGNIFPTSGPAGTTVRITSPGNDLTGATAELNGITLIPVSDTTNELIVRLPNTITTGGALSVNLASNSCVFSNTFTLIDELISGCEASASTMVNDLFISEVSDSPFGSMSYVELYNATGTTIDFNSTNYTIRVYNNGSTTTYNDIVLNSGSIAQNGTYVISMGTGGSECLIPGGDGSYAQANIASASASINFKQGSNFNIGHDFIGLYDASVTLLDSWGVFGDETWATGLGLQGQGANFERLTAAIYPNTNYSNADWTITNWNDCPDADYSSIGSYDFSTGSAPSISIQPSDPVFDCSYSASITLTGTEGFNEPTDTQDLAYRWFVNVPGTTVWNEILLADTNYTGQQSNTLNILDTASLEGFQYYCQVREDSSFCFRASNAVALNVAKAIWTSGAWSNTTGPDSFTIAIIDDHYNTTLNGSFSACQLLVNAGNELVITDGHFVEVINNVIVNGDGTNLDGILVEDKASFVQRGNGVNAGTYTLNTNARTQVNKKTAALNNWLEYTYWSSPVTNETIGNGLNEAHPTRRYWYNAENYLDATAETNNNNGTIAGQDDVDDNGNDWQPTNNADIMIPGRGYAAMHNPIGFGMPGANYEYTFEGTLNTGDYVVPIYRNDSELNDNNWNFIGNPYPSAINADLFLSANALLDQNVTEYPQPSGVTNGAIFLWSQNSAPSNTNNGNEALNFAQSDYAVINGTGQTAGGDGVMPSRFIPSGQGFFITLSDAATVATVSGDIKSGDVIFQNSMRVTGNNNQFFRNTDNYQNEKLWLNFTSDMGVFNQILIGYVEGATDANDGMYFDAPKNLSSDSFVYFYSLITNELEIDKVAIQGKAPESLDLDEVISLGFSTTINQPSIYTISLAQLEGDFLNTNTVYLKDLLLNVTHNLSLSEYHFTSSVGEFNNRFKIVFRENALSVNEYDVNNNHLTIVELTDNQVKFSIGSTNTTIKSVEIIDMLGRSLYKFKGSNSSETYNLTNLSSTTYLAKVTLSNNQVLVKKAVKK</sequence>
<evidence type="ECO:0000256" key="1">
    <source>
        <dbReference type="ARBA" id="ARBA00022729"/>
    </source>
</evidence>
<evidence type="ECO:0000313" key="4">
    <source>
        <dbReference type="EMBL" id="SFN44915.1"/>
    </source>
</evidence>
<dbReference type="STRING" id="649333.SAMN04487989_101493"/>
<gene>
    <name evidence="4" type="ORF">SAMN04487989_101493</name>
</gene>
<dbReference type="EMBL" id="FOVN01000001">
    <property type="protein sequence ID" value="SFN44915.1"/>
    <property type="molecule type" value="Genomic_DNA"/>
</dbReference>
<feature type="domain" description="LTD" evidence="3">
    <location>
        <begin position="781"/>
        <end position="935"/>
    </location>
</feature>
<keyword evidence="1 2" id="KW-0732">Signal</keyword>
<evidence type="ECO:0000256" key="2">
    <source>
        <dbReference type="SAM" id="SignalP"/>
    </source>
</evidence>
<dbReference type="Proteomes" id="UP000198705">
    <property type="component" value="Unassembled WGS sequence"/>
</dbReference>
<accession>A0A1I4Z3Q9</accession>
<dbReference type="Pfam" id="PF18998">
    <property type="entry name" value="Flg_new_2"/>
    <property type="match status" value="2"/>
</dbReference>
<reference evidence="5" key="1">
    <citation type="submission" date="2016-10" db="EMBL/GenBank/DDBJ databases">
        <authorList>
            <person name="Varghese N."/>
            <person name="Submissions S."/>
        </authorList>
    </citation>
    <scope>NUCLEOTIDE SEQUENCE [LARGE SCALE GENOMIC DNA]</scope>
    <source>
        <strain evidence="5">DSM 23925</strain>
    </source>
</reference>
<dbReference type="PROSITE" id="PS51841">
    <property type="entry name" value="LTD"/>
    <property type="match status" value="1"/>
</dbReference>
<dbReference type="OrthoDB" id="1652165at2"/>
<dbReference type="NCBIfam" id="TIGR04183">
    <property type="entry name" value="Por_Secre_tail"/>
    <property type="match status" value="1"/>
</dbReference>
<evidence type="ECO:0000313" key="5">
    <source>
        <dbReference type="Proteomes" id="UP000198705"/>
    </source>
</evidence>
<proteinExistence type="predicted"/>
<dbReference type="RefSeq" id="WP_092206053.1">
    <property type="nucleotide sequence ID" value="NZ_FOVN01000001.1"/>
</dbReference>
<evidence type="ECO:0000259" key="3">
    <source>
        <dbReference type="PROSITE" id="PS51841"/>
    </source>
</evidence>
<organism evidence="4 5">
    <name type="scientific">Bizionia echini</name>
    <dbReference type="NCBI Taxonomy" id="649333"/>
    <lineage>
        <taxon>Bacteria</taxon>
        <taxon>Pseudomonadati</taxon>
        <taxon>Bacteroidota</taxon>
        <taxon>Flavobacteriia</taxon>
        <taxon>Flavobacteriales</taxon>
        <taxon>Flavobacteriaceae</taxon>
        <taxon>Bizionia</taxon>
    </lineage>
</organism>
<dbReference type="NCBIfam" id="NF012200">
    <property type="entry name" value="choice_anch_D"/>
    <property type="match status" value="2"/>
</dbReference>
<dbReference type="InterPro" id="IPR001322">
    <property type="entry name" value="Lamin_tail_dom"/>
</dbReference>
<name>A0A1I4Z3Q9_9FLAO</name>
<feature type="signal peptide" evidence="2">
    <location>
        <begin position="1"/>
        <end position="21"/>
    </location>
</feature>
<dbReference type="InterPro" id="IPR026444">
    <property type="entry name" value="Secre_tail"/>
</dbReference>
<keyword evidence="5" id="KW-1185">Reference proteome</keyword>
<feature type="chain" id="PRO_5011756702" evidence="2">
    <location>
        <begin position="22"/>
        <end position="1697"/>
    </location>
</feature>
<dbReference type="InterPro" id="IPR044060">
    <property type="entry name" value="Bacterial_rp_domain"/>
</dbReference>
<dbReference type="Gene3D" id="2.60.40.10">
    <property type="entry name" value="Immunoglobulins"/>
    <property type="match status" value="2"/>
</dbReference>